<keyword evidence="2" id="KW-1003">Cell membrane</keyword>
<evidence type="ECO:0000256" key="6">
    <source>
        <dbReference type="SAM" id="Phobius"/>
    </source>
</evidence>
<reference evidence="8" key="1">
    <citation type="submission" date="2021-01" db="EMBL/GenBank/DDBJ databases">
        <title>Whole genome shotgun sequence of Virgisporangium ochraceum NBRC 16418.</title>
        <authorList>
            <person name="Komaki H."/>
            <person name="Tamura T."/>
        </authorList>
    </citation>
    <scope>NUCLEOTIDE SEQUENCE</scope>
    <source>
        <strain evidence="8">NBRC 16418</strain>
    </source>
</reference>
<evidence type="ECO:0000313" key="8">
    <source>
        <dbReference type="EMBL" id="GIJ74151.1"/>
    </source>
</evidence>
<evidence type="ECO:0000256" key="4">
    <source>
        <dbReference type="ARBA" id="ARBA00022989"/>
    </source>
</evidence>
<protein>
    <recommendedName>
        <fullName evidence="7">Type II secretion system protein GspF domain-containing protein</fullName>
    </recommendedName>
</protein>
<feature type="transmembrane region" description="Helical" evidence="6">
    <location>
        <begin position="255"/>
        <end position="278"/>
    </location>
</feature>
<dbReference type="PANTHER" id="PTHR35007:SF3">
    <property type="entry name" value="POSSIBLE CONSERVED ALANINE RICH MEMBRANE PROTEIN"/>
    <property type="match status" value="1"/>
</dbReference>
<evidence type="ECO:0000313" key="9">
    <source>
        <dbReference type="Proteomes" id="UP000635606"/>
    </source>
</evidence>
<sequence length="309" mass="32516">MTALVLTVPLAALLGLVTGLGVLLIGIGLTRSAAPVLSTDREERTESPWWVRLVVEASRRRVAVCLAVGVVVAVVTRWPVAAVLSSVAAWVLPQIIGPDRDHERTLARIEAIATWTESLRDNLAAAAGLEQALDASAIEAPEPIRDEVALLATRLRRGWRLADALRAFAAELADPTADLVVAGLLLAARGGAGQLADVLGELAASARAKVASRQRVASGRQRTRTSARVIVGATLAMAAVLTVINRGYLDPFDTAFGQLVLAGAGGCFGIAFWWLAWLMRDKDTSRILARVADPATDAGSAVDGRTVSQ</sequence>
<organism evidence="8 9">
    <name type="scientific">Virgisporangium ochraceum</name>
    <dbReference type="NCBI Taxonomy" id="65505"/>
    <lineage>
        <taxon>Bacteria</taxon>
        <taxon>Bacillati</taxon>
        <taxon>Actinomycetota</taxon>
        <taxon>Actinomycetes</taxon>
        <taxon>Micromonosporales</taxon>
        <taxon>Micromonosporaceae</taxon>
        <taxon>Virgisporangium</taxon>
    </lineage>
</organism>
<evidence type="ECO:0000256" key="5">
    <source>
        <dbReference type="ARBA" id="ARBA00023136"/>
    </source>
</evidence>
<comment type="subcellular location">
    <subcellularLocation>
        <location evidence="1">Cell membrane</location>
        <topology evidence="1">Multi-pass membrane protein</topology>
    </subcellularLocation>
</comment>
<dbReference type="RefSeq" id="WP_203933956.1">
    <property type="nucleotide sequence ID" value="NZ_BOPH01000130.1"/>
</dbReference>
<dbReference type="Pfam" id="PF00482">
    <property type="entry name" value="T2SSF"/>
    <property type="match status" value="1"/>
</dbReference>
<keyword evidence="3 6" id="KW-0812">Transmembrane</keyword>
<dbReference type="InterPro" id="IPR042094">
    <property type="entry name" value="T2SS_GspF_sf"/>
</dbReference>
<keyword evidence="5 6" id="KW-0472">Membrane</keyword>
<dbReference type="AlphaFoldDB" id="A0A8J4A7A3"/>
<dbReference type="InterPro" id="IPR018076">
    <property type="entry name" value="T2SS_GspF_dom"/>
</dbReference>
<name>A0A8J4A7A3_9ACTN</name>
<accession>A0A8J4A7A3</accession>
<proteinExistence type="predicted"/>
<dbReference type="Proteomes" id="UP000635606">
    <property type="component" value="Unassembled WGS sequence"/>
</dbReference>
<feature type="transmembrane region" description="Helical" evidence="6">
    <location>
        <begin position="229"/>
        <end position="249"/>
    </location>
</feature>
<dbReference type="Gene3D" id="1.20.81.30">
    <property type="entry name" value="Type II secretion system (T2SS), domain F"/>
    <property type="match status" value="1"/>
</dbReference>
<comment type="caution">
    <text evidence="8">The sequence shown here is derived from an EMBL/GenBank/DDBJ whole genome shotgun (WGS) entry which is preliminary data.</text>
</comment>
<evidence type="ECO:0000256" key="1">
    <source>
        <dbReference type="ARBA" id="ARBA00004651"/>
    </source>
</evidence>
<evidence type="ECO:0000256" key="2">
    <source>
        <dbReference type="ARBA" id="ARBA00022475"/>
    </source>
</evidence>
<dbReference type="EMBL" id="BOPH01000130">
    <property type="protein sequence ID" value="GIJ74151.1"/>
    <property type="molecule type" value="Genomic_DNA"/>
</dbReference>
<dbReference type="PANTHER" id="PTHR35007">
    <property type="entry name" value="INTEGRAL MEMBRANE PROTEIN-RELATED"/>
    <property type="match status" value="1"/>
</dbReference>
<gene>
    <name evidence="8" type="ORF">Voc01_090680</name>
</gene>
<keyword evidence="4 6" id="KW-1133">Transmembrane helix</keyword>
<feature type="domain" description="Type II secretion system protein GspF" evidence="7">
    <location>
        <begin position="116"/>
        <end position="241"/>
    </location>
</feature>
<keyword evidence="9" id="KW-1185">Reference proteome</keyword>
<evidence type="ECO:0000259" key="7">
    <source>
        <dbReference type="Pfam" id="PF00482"/>
    </source>
</evidence>
<evidence type="ECO:0000256" key="3">
    <source>
        <dbReference type="ARBA" id="ARBA00022692"/>
    </source>
</evidence>
<dbReference type="GO" id="GO:0005886">
    <property type="term" value="C:plasma membrane"/>
    <property type="evidence" value="ECO:0007669"/>
    <property type="project" value="UniProtKB-SubCell"/>
</dbReference>